<comment type="caution">
    <text evidence="1">The sequence shown here is derived from an EMBL/GenBank/DDBJ whole genome shotgun (WGS) entry which is preliminary data.</text>
</comment>
<accession>A0ABQ8KM21</accession>
<dbReference type="RefSeq" id="XP_047780853.1">
    <property type="nucleotide sequence ID" value="XM_047918926.1"/>
</dbReference>
<reference evidence="1 2" key="1">
    <citation type="journal article" date="2021" name="Environ. Microbiol.">
        <title>Gene family expansions and transcriptome signatures uncover fungal adaptations to wood decay.</title>
        <authorList>
            <person name="Hage H."/>
            <person name="Miyauchi S."/>
            <person name="Viragh M."/>
            <person name="Drula E."/>
            <person name="Min B."/>
            <person name="Chaduli D."/>
            <person name="Navarro D."/>
            <person name="Favel A."/>
            <person name="Norest M."/>
            <person name="Lesage-Meessen L."/>
            <person name="Balint B."/>
            <person name="Merenyi Z."/>
            <person name="de Eugenio L."/>
            <person name="Morin E."/>
            <person name="Martinez A.T."/>
            <person name="Baldrian P."/>
            <person name="Stursova M."/>
            <person name="Martinez M.J."/>
            <person name="Novotny C."/>
            <person name="Magnuson J.K."/>
            <person name="Spatafora J.W."/>
            <person name="Maurice S."/>
            <person name="Pangilinan J."/>
            <person name="Andreopoulos W."/>
            <person name="LaButti K."/>
            <person name="Hundley H."/>
            <person name="Na H."/>
            <person name="Kuo A."/>
            <person name="Barry K."/>
            <person name="Lipzen A."/>
            <person name="Henrissat B."/>
            <person name="Riley R."/>
            <person name="Ahrendt S."/>
            <person name="Nagy L.G."/>
            <person name="Grigoriev I.V."/>
            <person name="Martin F."/>
            <person name="Rosso M.N."/>
        </authorList>
    </citation>
    <scope>NUCLEOTIDE SEQUENCE [LARGE SCALE GENOMIC DNA]</scope>
    <source>
        <strain evidence="1 2">CIRM-BRFM 1785</strain>
    </source>
</reference>
<proteinExistence type="predicted"/>
<name>A0ABQ8KM21_9APHY</name>
<organism evidence="1 2">
    <name type="scientific">Rhodofomes roseus</name>
    <dbReference type="NCBI Taxonomy" id="34475"/>
    <lineage>
        <taxon>Eukaryota</taxon>
        <taxon>Fungi</taxon>
        <taxon>Dikarya</taxon>
        <taxon>Basidiomycota</taxon>
        <taxon>Agaricomycotina</taxon>
        <taxon>Agaricomycetes</taxon>
        <taxon>Polyporales</taxon>
        <taxon>Rhodofomes</taxon>
    </lineage>
</organism>
<evidence type="ECO:0000313" key="2">
    <source>
        <dbReference type="Proteomes" id="UP000814176"/>
    </source>
</evidence>
<protein>
    <submittedName>
        <fullName evidence="1">Uncharacterized protein</fullName>
    </submittedName>
</protein>
<keyword evidence="2" id="KW-1185">Reference proteome</keyword>
<gene>
    <name evidence="1" type="ORF">C8Q71DRAFT_495664</name>
</gene>
<dbReference type="EMBL" id="JADCUA010000006">
    <property type="protein sequence ID" value="KAH9839098.1"/>
    <property type="molecule type" value="Genomic_DNA"/>
</dbReference>
<dbReference type="GeneID" id="71999658"/>
<sequence length="165" mass="17893">MMDTSYESLLSYMALANDTGTATSSDVDDYNSFIFKLEYINEADIAVLDLLPNLPSTTSVQPADHDLFEVSSSSINTASSIIETTEDNDIPLVSHHCRQAGFYQGAITEHCDSSSQHPLSTPNLDISPACAQYTEDRAQRSTASAFRLTVCQMLVGGNCTVELPV</sequence>
<evidence type="ECO:0000313" key="1">
    <source>
        <dbReference type="EMBL" id="KAH9839098.1"/>
    </source>
</evidence>
<dbReference type="Proteomes" id="UP000814176">
    <property type="component" value="Unassembled WGS sequence"/>
</dbReference>